<dbReference type="EMBL" id="CALNXI010001534">
    <property type="protein sequence ID" value="CAH3171554.1"/>
    <property type="molecule type" value="Genomic_DNA"/>
</dbReference>
<sequence>KTIHYPALPAKTLCSIPSTHLQGVRNYIATILKSYLRGMSIISLGLLCAFCMSCYVLYRQFVLLFSFTHCWRHSVASVFHCEDFSFMGVNCWIHPIFYGANYSSH</sequence>
<keyword evidence="1" id="KW-1133">Transmembrane helix</keyword>
<dbReference type="Proteomes" id="UP001159427">
    <property type="component" value="Unassembled WGS sequence"/>
</dbReference>
<reference evidence="2 3" key="1">
    <citation type="submission" date="2022-05" db="EMBL/GenBank/DDBJ databases">
        <authorList>
            <consortium name="Genoscope - CEA"/>
            <person name="William W."/>
        </authorList>
    </citation>
    <scope>NUCLEOTIDE SEQUENCE [LARGE SCALE GENOMIC DNA]</scope>
</reference>
<name>A0ABN8QXD5_9CNID</name>
<evidence type="ECO:0000256" key="1">
    <source>
        <dbReference type="SAM" id="Phobius"/>
    </source>
</evidence>
<evidence type="ECO:0000313" key="3">
    <source>
        <dbReference type="Proteomes" id="UP001159427"/>
    </source>
</evidence>
<comment type="caution">
    <text evidence="2">The sequence shown here is derived from an EMBL/GenBank/DDBJ whole genome shotgun (WGS) entry which is preliminary data.</text>
</comment>
<feature type="non-terminal residue" evidence="2">
    <location>
        <position position="1"/>
    </location>
</feature>
<keyword evidence="1" id="KW-0472">Membrane</keyword>
<evidence type="ECO:0000313" key="2">
    <source>
        <dbReference type="EMBL" id="CAH3171554.1"/>
    </source>
</evidence>
<accession>A0ABN8QXD5</accession>
<feature type="non-terminal residue" evidence="2">
    <location>
        <position position="105"/>
    </location>
</feature>
<protein>
    <submittedName>
        <fullName evidence="2">Uncharacterized protein</fullName>
    </submittedName>
</protein>
<proteinExistence type="predicted"/>
<gene>
    <name evidence="2" type="ORF">PEVE_00007933</name>
</gene>
<keyword evidence="3" id="KW-1185">Reference proteome</keyword>
<organism evidence="2 3">
    <name type="scientific">Porites evermanni</name>
    <dbReference type="NCBI Taxonomy" id="104178"/>
    <lineage>
        <taxon>Eukaryota</taxon>
        <taxon>Metazoa</taxon>
        <taxon>Cnidaria</taxon>
        <taxon>Anthozoa</taxon>
        <taxon>Hexacorallia</taxon>
        <taxon>Scleractinia</taxon>
        <taxon>Fungiina</taxon>
        <taxon>Poritidae</taxon>
        <taxon>Porites</taxon>
    </lineage>
</organism>
<keyword evidence="1" id="KW-0812">Transmembrane</keyword>
<feature type="transmembrane region" description="Helical" evidence="1">
    <location>
        <begin position="35"/>
        <end position="58"/>
    </location>
</feature>